<keyword evidence="2" id="KW-1185">Reference proteome</keyword>
<evidence type="ECO:0000313" key="2">
    <source>
        <dbReference type="Proteomes" id="UP001500630"/>
    </source>
</evidence>
<name>A0ABP6WG00_9ACTN</name>
<sequence length="46" mass="4779">MVIELLALVAFLASAIWSAIQRAWPVCLLAAGATLLVLGRTGLLDG</sequence>
<dbReference type="EMBL" id="BAABDQ010000006">
    <property type="protein sequence ID" value="GAA3550714.1"/>
    <property type="molecule type" value="Genomic_DNA"/>
</dbReference>
<evidence type="ECO:0000313" key="1">
    <source>
        <dbReference type="EMBL" id="GAA3550714.1"/>
    </source>
</evidence>
<dbReference type="RefSeq" id="WP_345562724.1">
    <property type="nucleotide sequence ID" value="NZ_BAABDQ010000006.1"/>
</dbReference>
<organism evidence="1 2">
    <name type="scientific">Nonomuraea rosea</name>
    <dbReference type="NCBI Taxonomy" id="638574"/>
    <lineage>
        <taxon>Bacteria</taxon>
        <taxon>Bacillati</taxon>
        <taxon>Actinomycetota</taxon>
        <taxon>Actinomycetes</taxon>
        <taxon>Streptosporangiales</taxon>
        <taxon>Streptosporangiaceae</taxon>
        <taxon>Nonomuraea</taxon>
    </lineage>
</organism>
<dbReference type="Proteomes" id="UP001500630">
    <property type="component" value="Unassembled WGS sequence"/>
</dbReference>
<comment type="caution">
    <text evidence="1">The sequence shown here is derived from an EMBL/GenBank/DDBJ whole genome shotgun (WGS) entry which is preliminary data.</text>
</comment>
<reference evidence="2" key="1">
    <citation type="journal article" date="2019" name="Int. J. Syst. Evol. Microbiol.">
        <title>The Global Catalogue of Microorganisms (GCM) 10K type strain sequencing project: providing services to taxonomists for standard genome sequencing and annotation.</title>
        <authorList>
            <consortium name="The Broad Institute Genomics Platform"/>
            <consortium name="The Broad Institute Genome Sequencing Center for Infectious Disease"/>
            <person name="Wu L."/>
            <person name="Ma J."/>
        </authorList>
    </citation>
    <scope>NUCLEOTIDE SEQUENCE [LARGE SCALE GENOMIC DNA]</scope>
    <source>
        <strain evidence="2">JCM 17326</strain>
    </source>
</reference>
<gene>
    <name evidence="1" type="ORF">GCM10022419_033730</name>
</gene>
<accession>A0ABP6WG00</accession>
<protein>
    <submittedName>
        <fullName evidence="1">Uncharacterized protein</fullName>
    </submittedName>
</protein>
<proteinExistence type="predicted"/>